<keyword evidence="2" id="KW-1185">Reference proteome</keyword>
<dbReference type="RefSeq" id="WP_141996077.1">
    <property type="nucleotide sequence ID" value="NZ_VFML01000001.1"/>
</dbReference>
<proteinExistence type="predicted"/>
<sequence length="102" mass="11243">MSTLMADLPTEVATAIYAPCDRIARQQRRQGDKRTLKQLRANVLTDLALREDGTTRAPRTEVFLYLAASSLLELDKQPGYLAGHGHIPTALAPELTSRPDNV</sequence>
<dbReference type="AlphaFoldDB" id="A0A542DDU0"/>
<name>A0A542DDU0_AMYCI</name>
<dbReference type="EMBL" id="VFML01000001">
    <property type="protein sequence ID" value="TQJ01244.1"/>
    <property type="molecule type" value="Genomic_DNA"/>
</dbReference>
<accession>A0A542DDU0</accession>
<protein>
    <submittedName>
        <fullName evidence="1">Uncharacterized protein</fullName>
    </submittedName>
</protein>
<reference evidence="1 2" key="1">
    <citation type="submission" date="2019-06" db="EMBL/GenBank/DDBJ databases">
        <title>Sequencing the genomes of 1000 actinobacteria strains.</title>
        <authorList>
            <person name="Klenk H.-P."/>
        </authorList>
    </citation>
    <scope>NUCLEOTIDE SEQUENCE [LARGE SCALE GENOMIC DNA]</scope>
    <source>
        <strain evidence="1 2">DSM 45679</strain>
    </source>
</reference>
<organism evidence="1 2">
    <name type="scientific">Amycolatopsis cihanbeyliensis</name>
    <dbReference type="NCBI Taxonomy" id="1128664"/>
    <lineage>
        <taxon>Bacteria</taxon>
        <taxon>Bacillati</taxon>
        <taxon>Actinomycetota</taxon>
        <taxon>Actinomycetes</taxon>
        <taxon>Pseudonocardiales</taxon>
        <taxon>Pseudonocardiaceae</taxon>
        <taxon>Amycolatopsis</taxon>
    </lineage>
</organism>
<comment type="caution">
    <text evidence="1">The sequence shown here is derived from an EMBL/GenBank/DDBJ whole genome shotgun (WGS) entry which is preliminary data.</text>
</comment>
<gene>
    <name evidence="1" type="ORF">FB471_0910</name>
</gene>
<dbReference type="Proteomes" id="UP000320876">
    <property type="component" value="Unassembled WGS sequence"/>
</dbReference>
<evidence type="ECO:0000313" key="2">
    <source>
        <dbReference type="Proteomes" id="UP000320876"/>
    </source>
</evidence>
<dbReference type="OrthoDB" id="5241234at2"/>
<evidence type="ECO:0000313" key="1">
    <source>
        <dbReference type="EMBL" id="TQJ01244.1"/>
    </source>
</evidence>